<dbReference type="InterPro" id="IPR039498">
    <property type="entry name" value="NTP_transf_5"/>
</dbReference>
<keyword evidence="2" id="KW-1185">Reference proteome</keyword>
<name>S3ZNY9_9ACTN</name>
<dbReference type="PATRIC" id="fig|1286094.4.peg.1672"/>
<gene>
    <name evidence="1" type="ORF">STRAU_1697</name>
</gene>
<dbReference type="Proteomes" id="UP000014629">
    <property type="component" value="Unassembled WGS sequence"/>
</dbReference>
<proteinExistence type="predicted"/>
<reference evidence="1 2" key="1">
    <citation type="submission" date="2013-02" db="EMBL/GenBank/DDBJ databases">
        <title>Draft Genome Sequence of Streptomyces aurantiacus, Which Produces Setomimycin.</title>
        <authorList>
            <person name="Gruening B.A."/>
            <person name="Praeg A."/>
            <person name="Erxleben A."/>
            <person name="Guenther S."/>
            <person name="Mueller M."/>
        </authorList>
    </citation>
    <scope>NUCLEOTIDE SEQUENCE [LARGE SCALE GENOMIC DNA]</scope>
    <source>
        <strain evidence="1 2">JA 4570</strain>
    </source>
</reference>
<dbReference type="OrthoDB" id="3963523at2"/>
<evidence type="ECO:0000313" key="1">
    <source>
        <dbReference type="EMBL" id="EPH45221.1"/>
    </source>
</evidence>
<dbReference type="Pfam" id="PF14907">
    <property type="entry name" value="NTP_transf_5"/>
    <property type="match status" value="1"/>
</dbReference>
<evidence type="ECO:0000313" key="2">
    <source>
        <dbReference type="Proteomes" id="UP000014629"/>
    </source>
</evidence>
<sequence length="380" mass="42914">MTHDRKATTPSADYPDDDVWAVLELVASQQGLDEEPDERADLVRGPGFDHGRLVEHAMRHGLMAALADYLYRHGLYRAMPGWLRNPVLNYRFLSEHRARVFTGEAARIAARMEQAGIRFAWTKGVILQSTLYDSTFVRTYNDVDMMIDPGDREGTEKALISLDYRPRSTFDPVNKKLRDLSRAKQLIYRMSPDHLPHFHRLTDDACVPAICVDVANSLTWHNSDWQVPMDAVMEEIRPVEVVGGVSLSALSPSHSLLFLFLHLFREAWIERVFQDGDITLAQLADIARAWRRTSAEDRQRVRTDMIGFGLSEPVAWVGGHTDAVFGTDVVNELSLADFAGGDWLASAQGSGGRRLRWSGDMRERLRNPAQLKLTSIDEKG</sequence>
<accession>S3ZNY9</accession>
<comment type="caution">
    <text evidence="1">The sequence shown here is derived from an EMBL/GenBank/DDBJ whole genome shotgun (WGS) entry which is preliminary data.</text>
</comment>
<protein>
    <recommendedName>
        <fullName evidence="3">Nucleotidyltransferase family protein</fullName>
    </recommendedName>
</protein>
<evidence type="ECO:0008006" key="3">
    <source>
        <dbReference type="Google" id="ProtNLM"/>
    </source>
</evidence>
<dbReference type="RefSeq" id="WP_016639827.1">
    <property type="nucleotide sequence ID" value="NZ_AOPZ01000066.1"/>
</dbReference>
<dbReference type="EMBL" id="AOPZ01000066">
    <property type="protein sequence ID" value="EPH45221.1"/>
    <property type="molecule type" value="Genomic_DNA"/>
</dbReference>
<dbReference type="AlphaFoldDB" id="S3ZNY9"/>
<organism evidence="1 2">
    <name type="scientific">Streptomyces aurantiacus JA 4570</name>
    <dbReference type="NCBI Taxonomy" id="1286094"/>
    <lineage>
        <taxon>Bacteria</taxon>
        <taxon>Bacillati</taxon>
        <taxon>Actinomycetota</taxon>
        <taxon>Actinomycetes</taxon>
        <taxon>Kitasatosporales</taxon>
        <taxon>Streptomycetaceae</taxon>
        <taxon>Streptomyces</taxon>
        <taxon>Streptomyces aurantiacus group</taxon>
    </lineage>
</organism>